<dbReference type="PANTHER" id="PTHR35176:SF2">
    <property type="entry name" value="F420H(2)-DEPENDENT REDUCTASE RV1155"/>
    <property type="match status" value="1"/>
</dbReference>
<dbReference type="Pfam" id="PF01243">
    <property type="entry name" value="PNPOx_N"/>
    <property type="match status" value="1"/>
</dbReference>
<dbReference type="Proteomes" id="UP000249304">
    <property type="component" value="Unassembled WGS sequence"/>
</dbReference>
<dbReference type="GO" id="GO:0016627">
    <property type="term" value="F:oxidoreductase activity, acting on the CH-CH group of donors"/>
    <property type="evidence" value="ECO:0007669"/>
    <property type="project" value="TreeGrafter"/>
</dbReference>
<evidence type="ECO:0000313" key="3">
    <source>
        <dbReference type="EMBL" id="PZG17969.1"/>
    </source>
</evidence>
<dbReference type="InterPro" id="IPR011576">
    <property type="entry name" value="Pyridox_Oxase_N"/>
</dbReference>
<sequence length="141" mass="15435">MDAQWARERFAGQPVARLATADAGGRPHVVPVTFAVTGGRVVTAVDHKPKTTMALRRLRNVRDNPAVSLLADHYEDDWTRLWWARADGAARIVEEGPDREAALDALVAKYAQYRGRRPAGPVIVVDVTRWSGWSAAATPAP</sequence>
<dbReference type="GO" id="GO:0070967">
    <property type="term" value="F:coenzyme F420 binding"/>
    <property type="evidence" value="ECO:0007669"/>
    <property type="project" value="TreeGrafter"/>
</dbReference>
<dbReference type="SUPFAM" id="SSF50475">
    <property type="entry name" value="FMN-binding split barrel"/>
    <property type="match status" value="1"/>
</dbReference>
<organism evidence="3 4">
    <name type="scientific">Nonomuraea aridisoli</name>
    <dbReference type="NCBI Taxonomy" id="2070368"/>
    <lineage>
        <taxon>Bacteria</taxon>
        <taxon>Bacillati</taxon>
        <taxon>Actinomycetota</taxon>
        <taxon>Actinomycetes</taxon>
        <taxon>Streptosporangiales</taxon>
        <taxon>Streptosporangiaceae</taxon>
        <taxon>Nonomuraea</taxon>
    </lineage>
</organism>
<name>A0A2W2EMI3_9ACTN</name>
<evidence type="ECO:0000313" key="4">
    <source>
        <dbReference type="Proteomes" id="UP000249304"/>
    </source>
</evidence>
<keyword evidence="4" id="KW-1185">Reference proteome</keyword>
<gene>
    <name evidence="3" type="ORF">C1J01_16520</name>
</gene>
<dbReference type="InterPro" id="IPR012349">
    <property type="entry name" value="Split_barrel_FMN-bd"/>
</dbReference>
<evidence type="ECO:0000256" key="1">
    <source>
        <dbReference type="ARBA" id="ARBA00023002"/>
    </source>
</evidence>
<accession>A0A2W2EMI3</accession>
<keyword evidence="1" id="KW-0560">Oxidoreductase</keyword>
<dbReference type="PANTHER" id="PTHR35176">
    <property type="entry name" value="HEME OXYGENASE HI_0854-RELATED"/>
    <property type="match status" value="1"/>
</dbReference>
<dbReference type="NCBIfam" id="TIGR03668">
    <property type="entry name" value="Rv0121_F420"/>
    <property type="match status" value="1"/>
</dbReference>
<dbReference type="RefSeq" id="WP_111179864.1">
    <property type="nucleotide sequence ID" value="NZ_POUD01000059.1"/>
</dbReference>
<dbReference type="AlphaFoldDB" id="A0A2W2EMI3"/>
<dbReference type="Gene3D" id="2.30.110.10">
    <property type="entry name" value="Electron Transport, Fmn-binding Protein, Chain A"/>
    <property type="match status" value="1"/>
</dbReference>
<dbReference type="OrthoDB" id="9812086at2"/>
<dbReference type="GO" id="GO:0005829">
    <property type="term" value="C:cytosol"/>
    <property type="evidence" value="ECO:0007669"/>
    <property type="project" value="TreeGrafter"/>
</dbReference>
<feature type="domain" description="Pyridoxamine 5'-phosphate oxidase N-terminal" evidence="2">
    <location>
        <begin position="7"/>
        <end position="133"/>
    </location>
</feature>
<protein>
    <submittedName>
        <fullName evidence="3">TIGR03668 family PPOX class F420-dependent oxidoreductase</fullName>
    </submittedName>
</protein>
<dbReference type="InterPro" id="IPR019967">
    <property type="entry name" value="F420-dep_enz_PPOX_Rv0121"/>
</dbReference>
<proteinExistence type="predicted"/>
<comment type="caution">
    <text evidence="3">The sequence shown here is derived from an EMBL/GenBank/DDBJ whole genome shotgun (WGS) entry which is preliminary data.</text>
</comment>
<reference evidence="3 4" key="1">
    <citation type="submission" date="2018-01" db="EMBL/GenBank/DDBJ databases">
        <title>Draft genome sequence of Nonomuraea sp. KC333.</title>
        <authorList>
            <person name="Sahin N."/>
            <person name="Saygin H."/>
            <person name="Ay H."/>
        </authorList>
    </citation>
    <scope>NUCLEOTIDE SEQUENCE [LARGE SCALE GENOMIC DNA]</scope>
    <source>
        <strain evidence="3 4">KC333</strain>
    </source>
</reference>
<dbReference type="EMBL" id="POUD01000059">
    <property type="protein sequence ID" value="PZG17969.1"/>
    <property type="molecule type" value="Genomic_DNA"/>
</dbReference>
<evidence type="ECO:0000259" key="2">
    <source>
        <dbReference type="Pfam" id="PF01243"/>
    </source>
</evidence>
<dbReference type="InterPro" id="IPR052019">
    <property type="entry name" value="F420H2_bilvrd_red/Heme_oxyg"/>
</dbReference>